<feature type="region of interest" description="Disordered" evidence="1">
    <location>
        <begin position="1"/>
        <end position="31"/>
    </location>
</feature>
<reference evidence="2 3" key="1">
    <citation type="journal article" date="2010" name="BMC Genomics">
        <title>Metabolic flexibility revealed in the genome of the cyst-forming alpha-1 proteobacterium Rhodospirillum centenum.</title>
        <authorList>
            <person name="Lu Y.K."/>
            <person name="Marden J."/>
            <person name="Han M."/>
            <person name="Swingley W.D."/>
            <person name="Mastrian S.D."/>
            <person name="Chowdhury S.R."/>
            <person name="Hao J."/>
            <person name="Helmy T."/>
            <person name="Kim S."/>
            <person name="Kurdoglu A.A."/>
            <person name="Matthies H.J."/>
            <person name="Rollo D."/>
            <person name="Stothard P."/>
            <person name="Blankenship R.E."/>
            <person name="Bauer C.E."/>
            <person name="Touchman J.W."/>
        </authorList>
    </citation>
    <scope>NUCLEOTIDE SEQUENCE [LARGE SCALE GENOMIC DNA]</scope>
    <source>
        <strain evidence="3">ATCC 51521 / SW</strain>
    </source>
</reference>
<sequence>MRAPPVGGPGAVCAPGTDRVSGNGRHRHLPSPMIRPIIHRVDGILKAPAVRSGRIGPSGCISLSGCRPALVVKPEHPGLDPSQRWSVARVTRLPSGCRAGRDGPWQQVPAFPDAPGPRPW</sequence>
<keyword evidence="3" id="KW-1185">Reference proteome</keyword>
<name>B6IPL9_RHOCS</name>
<dbReference type="HOGENOM" id="CLU_2047883_0_0_5"/>
<protein>
    <submittedName>
        <fullName evidence="2">Uncharacterized protein</fullName>
    </submittedName>
</protein>
<evidence type="ECO:0000313" key="2">
    <source>
        <dbReference type="EMBL" id="ACI99721.1"/>
    </source>
</evidence>
<proteinExistence type="predicted"/>
<dbReference type="EMBL" id="CP000613">
    <property type="protein sequence ID" value="ACI99721.1"/>
    <property type="molecule type" value="Genomic_DNA"/>
</dbReference>
<feature type="compositionally biased region" description="Low complexity" evidence="1">
    <location>
        <begin position="1"/>
        <end position="16"/>
    </location>
</feature>
<dbReference type="KEGG" id="rce:RC1_2335"/>
<accession>B6IPL9</accession>
<dbReference type="AlphaFoldDB" id="B6IPL9"/>
<feature type="region of interest" description="Disordered" evidence="1">
    <location>
        <begin position="97"/>
        <end position="120"/>
    </location>
</feature>
<evidence type="ECO:0000256" key="1">
    <source>
        <dbReference type="SAM" id="MobiDB-lite"/>
    </source>
</evidence>
<evidence type="ECO:0000313" key="3">
    <source>
        <dbReference type="Proteomes" id="UP000001591"/>
    </source>
</evidence>
<organism evidence="2 3">
    <name type="scientific">Rhodospirillum centenum (strain ATCC 51521 / SW)</name>
    <dbReference type="NCBI Taxonomy" id="414684"/>
    <lineage>
        <taxon>Bacteria</taxon>
        <taxon>Pseudomonadati</taxon>
        <taxon>Pseudomonadota</taxon>
        <taxon>Alphaproteobacteria</taxon>
        <taxon>Rhodospirillales</taxon>
        <taxon>Rhodospirillaceae</taxon>
        <taxon>Rhodospirillum</taxon>
    </lineage>
</organism>
<gene>
    <name evidence="2" type="ordered locus">RC1_2335</name>
</gene>
<dbReference type="Proteomes" id="UP000001591">
    <property type="component" value="Chromosome"/>
</dbReference>